<sequence>MRGWMWGDPPLLYPYDFLLSVSDVAGGFCESGRIVYVRYVLRRREFPNFRLLRGSFIHAVYGEAVRTVKALIYGGVGADEFRDEFVEVGEKVYGRLVKRFSHVRESRRIFDLLWRYAADVYSSCLLRARSVSPYLTADGLASMVVPLITEYPVDGSLIGLSRAIRIDALLHPSIIVEIKTREIHPDYEVGLAGYALAFESQYEIPVNYAVLVKVDLNERSGTIRFYERIVQISDELRSRFIEKRDMLARIISEGIDPGRPSRCHRDCPYFKICNELD</sequence>
<evidence type="ECO:0000313" key="1">
    <source>
        <dbReference type="EMBL" id="RLE53100.1"/>
    </source>
</evidence>
<dbReference type="InterPro" id="IPR011604">
    <property type="entry name" value="PDDEXK-like_dom_sf"/>
</dbReference>
<dbReference type="Gene3D" id="3.90.320.10">
    <property type="match status" value="1"/>
</dbReference>
<gene>
    <name evidence="1" type="primary">cas4a</name>
    <name evidence="1" type="ORF">DRJ26_03830</name>
</gene>
<proteinExistence type="predicted"/>
<dbReference type="InterPro" id="IPR009260">
    <property type="entry name" value="CRISPR-ass_Csa1"/>
</dbReference>
<dbReference type="Pfam" id="PF06023">
    <property type="entry name" value="Csa1"/>
    <property type="match status" value="1"/>
</dbReference>
<dbReference type="EMBL" id="QMRA01000082">
    <property type="protein sequence ID" value="RLE53100.1"/>
    <property type="molecule type" value="Genomic_DNA"/>
</dbReference>
<name>A0A497F2I6_9CREN</name>
<accession>A0A497F2I6</accession>
<reference evidence="1 2" key="1">
    <citation type="submission" date="2018-06" db="EMBL/GenBank/DDBJ databases">
        <title>Extensive metabolic versatility and redundancy in microbially diverse, dynamic hydrothermal sediments.</title>
        <authorList>
            <person name="Dombrowski N."/>
            <person name="Teske A."/>
            <person name="Baker B.J."/>
        </authorList>
    </citation>
    <scope>NUCLEOTIDE SEQUENCE [LARGE SCALE GENOMIC DNA]</scope>
    <source>
        <strain evidence="1">B20_G2</strain>
    </source>
</reference>
<organism evidence="1 2">
    <name type="scientific">Thermoproteota archaeon</name>
    <dbReference type="NCBI Taxonomy" id="2056631"/>
    <lineage>
        <taxon>Archaea</taxon>
        <taxon>Thermoproteota</taxon>
    </lineage>
</organism>
<comment type="caution">
    <text evidence="1">The sequence shown here is derived from an EMBL/GenBank/DDBJ whole genome shotgun (WGS) entry which is preliminary data.</text>
</comment>
<evidence type="ECO:0000313" key="2">
    <source>
        <dbReference type="Proteomes" id="UP000269499"/>
    </source>
</evidence>
<dbReference type="NCBIfam" id="TIGR01896">
    <property type="entry name" value="cas_AF1879"/>
    <property type="match status" value="1"/>
</dbReference>
<dbReference type="Proteomes" id="UP000269499">
    <property type="component" value="Unassembled WGS sequence"/>
</dbReference>
<protein>
    <submittedName>
        <fullName evidence="1">Type I-A CRISPR-associated protein Cas4/Csa1</fullName>
    </submittedName>
</protein>
<dbReference type="AlphaFoldDB" id="A0A497F2I6"/>